<dbReference type="EMBL" id="QWLA01000027">
    <property type="protein sequence ID" value="RIH86665.1"/>
    <property type="molecule type" value="Genomic_DNA"/>
</dbReference>
<sequence length="378" mass="42192">MWRQGEWVYTLLVLGILLAEVWALGQMSVVFLGRFFEGTSYPQAYSALLQGVILTGLSLLLLSGYILLYHALTTAAETHMRQEKEASVTRFTEALFGTAQPPPPPWSKPTLEALLQMREILKGAEAQKLQEWLEAYPNPWEGPLRRRFATRATRLKALDALAQARIPRALPLALPYLHHKDPLLRLVAARTVARSAPTQAPGTLAQALLNADLPRGALLEVLLLLEDRAVPVLEQLLSRGNTKGLWAALEAVGRLRLLALARRTAPFVAHSNPEVQAAAMRALLRLGYPPEGHADAVVKALRSPQEFLRIHAVRLLPLLRRTVAESELWKHLGDPSFYVRRAAAQALAEFNYELLQRAAQEHPDRYGQEMAAQVLRER</sequence>
<evidence type="ECO:0000313" key="3">
    <source>
        <dbReference type="Proteomes" id="UP000265341"/>
    </source>
</evidence>
<accession>A0A399ES82</accession>
<reference evidence="2 3" key="1">
    <citation type="submission" date="2018-08" db="EMBL/GenBank/DDBJ databases">
        <title>Meiothermus roseus NBRC 110900 genome sequencing project.</title>
        <authorList>
            <person name="Da Costa M.S."/>
            <person name="Albuquerque L."/>
            <person name="Raposo P."/>
            <person name="Froufe H.J.C."/>
            <person name="Barroso C.S."/>
            <person name="Egas C."/>
        </authorList>
    </citation>
    <scope>NUCLEOTIDE SEQUENCE [LARGE SCALE GENOMIC DNA]</scope>
    <source>
        <strain evidence="2 3">NBRC 110900</strain>
    </source>
</reference>
<name>A0A399ES82_9DEIN</name>
<dbReference type="SUPFAM" id="SSF48371">
    <property type="entry name" value="ARM repeat"/>
    <property type="match status" value="1"/>
</dbReference>
<feature type="transmembrane region" description="Helical" evidence="1">
    <location>
        <begin position="47"/>
        <end position="72"/>
    </location>
</feature>
<dbReference type="Gene3D" id="1.25.10.10">
    <property type="entry name" value="Leucine-rich Repeat Variant"/>
    <property type="match status" value="2"/>
</dbReference>
<dbReference type="Proteomes" id="UP000265341">
    <property type="component" value="Unassembled WGS sequence"/>
</dbReference>
<dbReference type="InterPro" id="IPR016024">
    <property type="entry name" value="ARM-type_fold"/>
</dbReference>
<gene>
    <name evidence="2" type="ORF">Mrose_01655</name>
</gene>
<keyword evidence="1" id="KW-1133">Transmembrane helix</keyword>
<evidence type="ECO:0000313" key="2">
    <source>
        <dbReference type="EMBL" id="RIH86665.1"/>
    </source>
</evidence>
<organism evidence="2 3">
    <name type="scientific">Calidithermus roseus</name>
    <dbReference type="NCBI Taxonomy" id="1644118"/>
    <lineage>
        <taxon>Bacteria</taxon>
        <taxon>Thermotogati</taxon>
        <taxon>Deinococcota</taxon>
        <taxon>Deinococci</taxon>
        <taxon>Thermales</taxon>
        <taxon>Thermaceae</taxon>
        <taxon>Calidithermus</taxon>
    </lineage>
</organism>
<keyword evidence="1" id="KW-0812">Transmembrane</keyword>
<protein>
    <submittedName>
        <fullName evidence="2">HEAT repeat</fullName>
    </submittedName>
</protein>
<dbReference type="RefSeq" id="WP_119277288.1">
    <property type="nucleotide sequence ID" value="NZ_QWLA01000027.1"/>
</dbReference>
<keyword evidence="1" id="KW-0472">Membrane</keyword>
<dbReference type="Pfam" id="PF13646">
    <property type="entry name" value="HEAT_2"/>
    <property type="match status" value="1"/>
</dbReference>
<proteinExistence type="predicted"/>
<comment type="caution">
    <text evidence="2">The sequence shown here is derived from an EMBL/GenBank/DDBJ whole genome shotgun (WGS) entry which is preliminary data.</text>
</comment>
<evidence type="ECO:0000256" key="1">
    <source>
        <dbReference type="SAM" id="Phobius"/>
    </source>
</evidence>
<dbReference type="OrthoDB" id="30893at2"/>
<keyword evidence="3" id="KW-1185">Reference proteome</keyword>
<dbReference type="AlphaFoldDB" id="A0A399ES82"/>
<dbReference type="InterPro" id="IPR011989">
    <property type="entry name" value="ARM-like"/>
</dbReference>